<dbReference type="Pfam" id="PF04932">
    <property type="entry name" value="Wzy_C"/>
    <property type="match status" value="1"/>
</dbReference>
<keyword evidence="3 5" id="KW-1133">Transmembrane helix</keyword>
<gene>
    <name evidence="7" type="ORF">GCM10011506_36840</name>
</gene>
<feature type="transmembrane region" description="Helical" evidence="5">
    <location>
        <begin position="252"/>
        <end position="271"/>
    </location>
</feature>
<feature type="transmembrane region" description="Helical" evidence="5">
    <location>
        <begin position="41"/>
        <end position="61"/>
    </location>
</feature>
<evidence type="ECO:0000313" key="7">
    <source>
        <dbReference type="EMBL" id="GGC47846.1"/>
    </source>
</evidence>
<dbReference type="InterPro" id="IPR007016">
    <property type="entry name" value="O-antigen_ligase-rel_domated"/>
</dbReference>
<sequence length="432" mass="49737">MQTTAVHINHRPFLKKINIYLLIILFLMVACFFTWSENVLITRAIKVVGRMGVLFSSYLVYRKIIQYGAVDSLKWNNLLSMLLYVAYLLLGFASFMWSTNVGYSALQWFMTSQTLVFCFFFIKSLYLLDEYFEDHQIRLYNLLGNTCYVLILIFVVGMWVDPDTFFRMTHGGEEARLGGYMMNPNELGMLAGLGVAGLLFDLKRNHAKWWTILKLIVLFYGLYATGSRSSLIGALLIIGYHVKQSSNQKLKIVIIAGMLLVTPVAVWKVILKDGDTSRLEEVMSMTGRLPFWTALINEGLPREPMLGFGFMRIDYKEYFQSAHTYPGKMTHNTFMQVLMNLGFVGITIVIFQMLFTFKGIAGENEEKKLMLRSLLIPLFINSFTEFGIFGESNYGILFYQLVIIYISFKQNTILTPLNKIHLKKRRPDLLIS</sequence>
<evidence type="ECO:0000256" key="5">
    <source>
        <dbReference type="SAM" id="Phobius"/>
    </source>
</evidence>
<keyword evidence="2 5" id="KW-0812">Transmembrane</keyword>
<evidence type="ECO:0000256" key="1">
    <source>
        <dbReference type="ARBA" id="ARBA00004141"/>
    </source>
</evidence>
<keyword evidence="4 5" id="KW-0472">Membrane</keyword>
<feature type="transmembrane region" description="Helical" evidence="5">
    <location>
        <begin position="17"/>
        <end position="35"/>
    </location>
</feature>
<feature type="domain" description="O-antigen ligase-related" evidence="6">
    <location>
        <begin position="215"/>
        <end position="349"/>
    </location>
</feature>
<keyword evidence="8" id="KW-1185">Reference proteome</keyword>
<feature type="transmembrane region" description="Helical" evidence="5">
    <location>
        <begin position="180"/>
        <end position="200"/>
    </location>
</feature>
<dbReference type="PANTHER" id="PTHR37422">
    <property type="entry name" value="TEICHURONIC ACID BIOSYNTHESIS PROTEIN TUAE"/>
    <property type="match status" value="1"/>
</dbReference>
<evidence type="ECO:0000313" key="8">
    <source>
        <dbReference type="Proteomes" id="UP000636010"/>
    </source>
</evidence>
<comment type="caution">
    <text evidence="7">The sequence shown here is derived from an EMBL/GenBank/DDBJ whole genome shotgun (WGS) entry which is preliminary data.</text>
</comment>
<proteinExistence type="predicted"/>
<feature type="transmembrane region" description="Helical" evidence="5">
    <location>
        <begin position="140"/>
        <end position="160"/>
    </location>
</feature>
<feature type="transmembrane region" description="Helical" evidence="5">
    <location>
        <begin position="333"/>
        <end position="357"/>
    </location>
</feature>
<protein>
    <recommendedName>
        <fullName evidence="6">O-antigen ligase-related domain-containing protein</fullName>
    </recommendedName>
</protein>
<evidence type="ECO:0000256" key="2">
    <source>
        <dbReference type="ARBA" id="ARBA00022692"/>
    </source>
</evidence>
<dbReference type="PANTHER" id="PTHR37422:SF13">
    <property type="entry name" value="LIPOPOLYSACCHARIDE BIOSYNTHESIS PROTEIN PA4999-RELATED"/>
    <property type="match status" value="1"/>
</dbReference>
<dbReference type="RefSeq" id="WP_188466354.1">
    <property type="nucleotide sequence ID" value="NZ_BAABHU010000013.1"/>
</dbReference>
<evidence type="ECO:0000256" key="3">
    <source>
        <dbReference type="ARBA" id="ARBA00022989"/>
    </source>
</evidence>
<dbReference type="InterPro" id="IPR051533">
    <property type="entry name" value="WaaL-like"/>
</dbReference>
<reference evidence="8" key="1">
    <citation type="journal article" date="2019" name="Int. J. Syst. Evol. Microbiol.">
        <title>The Global Catalogue of Microorganisms (GCM) 10K type strain sequencing project: providing services to taxonomists for standard genome sequencing and annotation.</title>
        <authorList>
            <consortium name="The Broad Institute Genomics Platform"/>
            <consortium name="The Broad Institute Genome Sequencing Center for Infectious Disease"/>
            <person name="Wu L."/>
            <person name="Ma J."/>
        </authorList>
    </citation>
    <scope>NUCLEOTIDE SEQUENCE [LARGE SCALE GENOMIC DNA]</scope>
    <source>
        <strain evidence="8">CGMCC 1.10832</strain>
    </source>
</reference>
<name>A0ABQ1MVH2_9BACT</name>
<dbReference type="Proteomes" id="UP000636010">
    <property type="component" value="Unassembled WGS sequence"/>
</dbReference>
<feature type="transmembrane region" description="Helical" evidence="5">
    <location>
        <begin position="105"/>
        <end position="128"/>
    </location>
</feature>
<comment type="subcellular location">
    <subcellularLocation>
        <location evidence="1">Membrane</location>
        <topology evidence="1">Multi-pass membrane protein</topology>
    </subcellularLocation>
</comment>
<feature type="transmembrane region" description="Helical" evidence="5">
    <location>
        <begin position="396"/>
        <end position="417"/>
    </location>
</feature>
<feature type="transmembrane region" description="Helical" evidence="5">
    <location>
        <begin position="81"/>
        <end position="99"/>
    </location>
</feature>
<feature type="transmembrane region" description="Helical" evidence="5">
    <location>
        <begin position="212"/>
        <end position="240"/>
    </location>
</feature>
<evidence type="ECO:0000256" key="4">
    <source>
        <dbReference type="ARBA" id="ARBA00023136"/>
    </source>
</evidence>
<organism evidence="7 8">
    <name type="scientific">Marivirga lumbricoides</name>
    <dbReference type="NCBI Taxonomy" id="1046115"/>
    <lineage>
        <taxon>Bacteria</taxon>
        <taxon>Pseudomonadati</taxon>
        <taxon>Bacteroidota</taxon>
        <taxon>Cytophagia</taxon>
        <taxon>Cytophagales</taxon>
        <taxon>Marivirgaceae</taxon>
        <taxon>Marivirga</taxon>
    </lineage>
</organism>
<dbReference type="EMBL" id="BMEC01000013">
    <property type="protein sequence ID" value="GGC47846.1"/>
    <property type="molecule type" value="Genomic_DNA"/>
</dbReference>
<evidence type="ECO:0000259" key="6">
    <source>
        <dbReference type="Pfam" id="PF04932"/>
    </source>
</evidence>
<accession>A0ABQ1MVH2</accession>